<dbReference type="GO" id="GO:0019838">
    <property type="term" value="F:growth factor binding"/>
    <property type="evidence" value="ECO:0007669"/>
    <property type="project" value="UniProtKB-KW"/>
</dbReference>
<keyword evidence="4" id="KW-0732">Signal</keyword>
<organism evidence="8 9">
    <name type="scientific">Knipowitschia caucasica</name>
    <name type="common">Caucasian dwarf goby</name>
    <name type="synonym">Pomatoschistus caucasicus</name>
    <dbReference type="NCBI Taxonomy" id="637954"/>
    <lineage>
        <taxon>Eukaryota</taxon>
        <taxon>Metazoa</taxon>
        <taxon>Chordata</taxon>
        <taxon>Craniata</taxon>
        <taxon>Vertebrata</taxon>
        <taxon>Euteleostomi</taxon>
        <taxon>Actinopterygii</taxon>
        <taxon>Neopterygii</taxon>
        <taxon>Teleostei</taxon>
        <taxon>Neoteleostei</taxon>
        <taxon>Acanthomorphata</taxon>
        <taxon>Gobiaria</taxon>
        <taxon>Gobiiformes</taxon>
        <taxon>Gobioidei</taxon>
        <taxon>Gobiidae</taxon>
        <taxon>Gobiinae</taxon>
        <taxon>Knipowitschia</taxon>
    </lineage>
</organism>
<evidence type="ECO:0000256" key="2">
    <source>
        <dbReference type="ARBA" id="ARBA00008326"/>
    </source>
</evidence>
<dbReference type="InterPro" id="IPR010510">
    <property type="entry name" value="FGF1-bd"/>
</dbReference>
<name>A0AAV2MIN8_KNICA</name>
<gene>
    <name evidence="8" type="ORF">KC01_LOCUS39210</name>
</gene>
<evidence type="ECO:0000256" key="5">
    <source>
        <dbReference type="ARBA" id="ARBA00023157"/>
    </source>
</evidence>
<feature type="compositionally biased region" description="Low complexity" evidence="7">
    <location>
        <begin position="103"/>
        <end position="119"/>
    </location>
</feature>
<dbReference type="AlphaFoldDB" id="A0AAV2MIN8"/>
<evidence type="ECO:0000313" key="8">
    <source>
        <dbReference type="EMBL" id="CAL1612931.1"/>
    </source>
</evidence>
<comment type="similarity">
    <text evidence="2">Belongs to the fibroblast growth factor-binding protein family.</text>
</comment>
<accession>A0AAV2MIN8</accession>
<keyword evidence="5" id="KW-1015">Disulfide bond</keyword>
<keyword evidence="3" id="KW-0964">Secreted</keyword>
<evidence type="ECO:0000256" key="4">
    <source>
        <dbReference type="ARBA" id="ARBA00022729"/>
    </source>
</evidence>
<dbReference type="GO" id="GO:0007267">
    <property type="term" value="P:cell-cell signaling"/>
    <property type="evidence" value="ECO:0007669"/>
    <property type="project" value="TreeGrafter"/>
</dbReference>
<evidence type="ECO:0000313" key="9">
    <source>
        <dbReference type="Proteomes" id="UP001497482"/>
    </source>
</evidence>
<evidence type="ECO:0000256" key="1">
    <source>
        <dbReference type="ARBA" id="ARBA00004613"/>
    </source>
</evidence>
<dbReference type="EMBL" id="OZ035830">
    <property type="protein sequence ID" value="CAL1612931.1"/>
    <property type="molecule type" value="Genomic_DNA"/>
</dbReference>
<feature type="region of interest" description="Disordered" evidence="7">
    <location>
        <begin position="92"/>
        <end position="141"/>
    </location>
</feature>
<evidence type="ECO:0000256" key="3">
    <source>
        <dbReference type="ARBA" id="ARBA00022525"/>
    </source>
</evidence>
<dbReference type="Pfam" id="PF06473">
    <property type="entry name" value="FGF-BP1"/>
    <property type="match status" value="1"/>
</dbReference>
<keyword evidence="6" id="KW-0340">Growth factor binding</keyword>
<sequence>MIITGQGGLTKLKLSCQGPKRSYWCEYVGKPYTCRSFNKNPRHYFVQMMWGLRKLTNACQAPRVIKPHMCRKSTDESQMVFSAASFGRQVERQSVQKEASHARVQQRPVPTRPTRQRPPVRGPVREKQRLPGPRVAPTAETHKRRMSRLYCWKSMQGVCAFVIGLFKE</sequence>
<feature type="compositionally biased region" description="Basic and acidic residues" evidence="7">
    <location>
        <begin position="92"/>
        <end position="101"/>
    </location>
</feature>
<proteinExistence type="inferred from homology"/>
<dbReference type="PANTHER" id="PTHR15258:SF1">
    <property type="entry name" value="FIBROBLAST GROWTH FACTOR-BINDING PROTEIN 2"/>
    <property type="match status" value="1"/>
</dbReference>
<reference evidence="8 9" key="1">
    <citation type="submission" date="2024-04" db="EMBL/GenBank/DDBJ databases">
        <authorList>
            <person name="Waldvogel A.-M."/>
            <person name="Schoenle A."/>
        </authorList>
    </citation>
    <scope>NUCLEOTIDE SEQUENCE [LARGE SCALE GENOMIC DNA]</scope>
</reference>
<evidence type="ECO:0000256" key="7">
    <source>
        <dbReference type="SAM" id="MobiDB-lite"/>
    </source>
</evidence>
<evidence type="ECO:0000256" key="6">
    <source>
        <dbReference type="ARBA" id="ARBA00023183"/>
    </source>
</evidence>
<keyword evidence="9" id="KW-1185">Reference proteome</keyword>
<dbReference type="Proteomes" id="UP001497482">
    <property type="component" value="Chromosome 8"/>
</dbReference>
<protein>
    <submittedName>
        <fullName evidence="8">Uncharacterized protein</fullName>
    </submittedName>
</protein>
<dbReference type="GO" id="GO:0005576">
    <property type="term" value="C:extracellular region"/>
    <property type="evidence" value="ECO:0007669"/>
    <property type="project" value="UniProtKB-SubCell"/>
</dbReference>
<comment type="subcellular location">
    <subcellularLocation>
        <location evidence="1">Secreted</location>
    </subcellularLocation>
</comment>
<dbReference type="PANTHER" id="PTHR15258">
    <property type="entry name" value="FGF BINDING PROTEIN-RELATED"/>
    <property type="match status" value="1"/>
</dbReference>